<dbReference type="Proteomes" id="UP000721954">
    <property type="component" value="Unassembled WGS sequence"/>
</dbReference>
<proteinExistence type="predicted"/>
<sequence>MAENRERPVVRAEDPARQIGPQFEAVRPLRRAPSPGDPAVPAVPGDLLVLVAETLGRSGAGTDTAPMTPRGWVEVTDTERAAALTVLAWRARGAEMRHRATHDASRLAAWAAAEAAVWHKSSTLADHYFHVPSGRLSGIIPAQVQLEAAVRLLAAARTGVLPPAPYRCAVCGTDRNLRVRSYERGSGPGREELLCPICTGLPADPDEIPEGVDALCRWLRQGRARAQQRPPHRI</sequence>
<evidence type="ECO:0000256" key="1">
    <source>
        <dbReference type="SAM" id="MobiDB-lite"/>
    </source>
</evidence>
<dbReference type="RefSeq" id="WP_209209480.1">
    <property type="nucleotide sequence ID" value="NZ_JAFFZM010000002.1"/>
</dbReference>
<comment type="caution">
    <text evidence="2">The sequence shown here is derived from an EMBL/GenBank/DDBJ whole genome shotgun (WGS) entry which is preliminary data.</text>
</comment>
<keyword evidence="3" id="KW-1185">Reference proteome</keyword>
<dbReference type="EMBL" id="JAFFZM010000002">
    <property type="protein sequence ID" value="MBO8197686.1"/>
    <property type="molecule type" value="Genomic_DNA"/>
</dbReference>
<evidence type="ECO:0000313" key="3">
    <source>
        <dbReference type="Proteomes" id="UP000721954"/>
    </source>
</evidence>
<organism evidence="2 3">
    <name type="scientific">Streptomyces smyrnaeus</name>
    <dbReference type="NCBI Taxonomy" id="1387713"/>
    <lineage>
        <taxon>Bacteria</taxon>
        <taxon>Bacillati</taxon>
        <taxon>Actinomycetota</taxon>
        <taxon>Actinomycetes</taxon>
        <taxon>Kitasatosporales</taxon>
        <taxon>Streptomycetaceae</taxon>
        <taxon>Streptomyces</taxon>
    </lineage>
</organism>
<gene>
    <name evidence="2" type="ORF">JW613_05090</name>
</gene>
<reference evidence="2 3" key="1">
    <citation type="submission" date="2021-02" db="EMBL/GenBank/DDBJ databases">
        <title>Streptomyces spirodelae sp. nov., isolated from duckweed.</title>
        <authorList>
            <person name="Saimee Y."/>
            <person name="Duangmal K."/>
        </authorList>
    </citation>
    <scope>NUCLEOTIDE SEQUENCE [LARGE SCALE GENOMIC DNA]</scope>
    <source>
        <strain evidence="2 3">DSM 42105</strain>
    </source>
</reference>
<protein>
    <submittedName>
        <fullName evidence="2">Uncharacterized protein</fullName>
    </submittedName>
</protein>
<feature type="region of interest" description="Disordered" evidence="1">
    <location>
        <begin position="1"/>
        <end position="38"/>
    </location>
</feature>
<evidence type="ECO:0000313" key="2">
    <source>
        <dbReference type="EMBL" id="MBO8197686.1"/>
    </source>
</evidence>
<dbReference type="GeneID" id="96257973"/>
<name>A0ABS3XQV3_9ACTN</name>
<feature type="compositionally biased region" description="Basic and acidic residues" evidence="1">
    <location>
        <begin position="1"/>
        <end position="16"/>
    </location>
</feature>
<accession>A0ABS3XQV3</accession>